<proteinExistence type="predicted"/>
<dbReference type="Proteomes" id="UP001056120">
    <property type="component" value="Linkage Group LG12"/>
</dbReference>
<sequence>MANGSQCHDDMNKRIAVEDIKLTFEICLVDEVSLDEHVCDVCRVDDDDEAQIEFSRSSFSKLLRTVYLAEARLYSQMSYLGSLTYSIHVVTWQWQKSHHNGMGQQKLRFNGIELTID</sequence>
<keyword evidence="2" id="KW-1185">Reference proteome</keyword>
<dbReference type="EMBL" id="CM042029">
    <property type="protein sequence ID" value="KAI3796448.1"/>
    <property type="molecule type" value="Genomic_DNA"/>
</dbReference>
<evidence type="ECO:0000313" key="1">
    <source>
        <dbReference type="EMBL" id="KAI3796448.1"/>
    </source>
</evidence>
<reference evidence="2" key="1">
    <citation type="journal article" date="2022" name="Mol. Ecol. Resour.">
        <title>The genomes of chicory, endive, great burdock and yacon provide insights into Asteraceae palaeo-polyploidization history and plant inulin production.</title>
        <authorList>
            <person name="Fan W."/>
            <person name="Wang S."/>
            <person name="Wang H."/>
            <person name="Wang A."/>
            <person name="Jiang F."/>
            <person name="Liu H."/>
            <person name="Zhao H."/>
            <person name="Xu D."/>
            <person name="Zhang Y."/>
        </authorList>
    </citation>
    <scope>NUCLEOTIDE SEQUENCE [LARGE SCALE GENOMIC DNA]</scope>
    <source>
        <strain evidence="2">cv. Yunnan</strain>
    </source>
</reference>
<protein>
    <submittedName>
        <fullName evidence="1">Uncharacterized protein</fullName>
    </submittedName>
</protein>
<name>A0ACB9HKJ2_9ASTR</name>
<comment type="caution">
    <text evidence="1">The sequence shown here is derived from an EMBL/GenBank/DDBJ whole genome shotgun (WGS) entry which is preliminary data.</text>
</comment>
<evidence type="ECO:0000313" key="2">
    <source>
        <dbReference type="Proteomes" id="UP001056120"/>
    </source>
</evidence>
<accession>A0ACB9HKJ2</accession>
<gene>
    <name evidence="1" type="ORF">L1987_39119</name>
</gene>
<organism evidence="1 2">
    <name type="scientific">Smallanthus sonchifolius</name>
    <dbReference type="NCBI Taxonomy" id="185202"/>
    <lineage>
        <taxon>Eukaryota</taxon>
        <taxon>Viridiplantae</taxon>
        <taxon>Streptophyta</taxon>
        <taxon>Embryophyta</taxon>
        <taxon>Tracheophyta</taxon>
        <taxon>Spermatophyta</taxon>
        <taxon>Magnoliopsida</taxon>
        <taxon>eudicotyledons</taxon>
        <taxon>Gunneridae</taxon>
        <taxon>Pentapetalae</taxon>
        <taxon>asterids</taxon>
        <taxon>campanulids</taxon>
        <taxon>Asterales</taxon>
        <taxon>Asteraceae</taxon>
        <taxon>Asteroideae</taxon>
        <taxon>Heliantheae alliance</taxon>
        <taxon>Millerieae</taxon>
        <taxon>Smallanthus</taxon>
    </lineage>
</organism>
<reference evidence="1 2" key="2">
    <citation type="journal article" date="2022" name="Mol. Ecol. Resour.">
        <title>The genomes of chicory, endive, great burdock and yacon provide insights into Asteraceae paleo-polyploidization history and plant inulin production.</title>
        <authorList>
            <person name="Fan W."/>
            <person name="Wang S."/>
            <person name="Wang H."/>
            <person name="Wang A."/>
            <person name="Jiang F."/>
            <person name="Liu H."/>
            <person name="Zhao H."/>
            <person name="Xu D."/>
            <person name="Zhang Y."/>
        </authorList>
    </citation>
    <scope>NUCLEOTIDE SEQUENCE [LARGE SCALE GENOMIC DNA]</scope>
    <source>
        <strain evidence="2">cv. Yunnan</strain>
        <tissue evidence="1">Leaves</tissue>
    </source>
</reference>